<evidence type="ECO:0000259" key="2">
    <source>
        <dbReference type="Pfam" id="PF20938"/>
    </source>
</evidence>
<dbReference type="Pfam" id="PF10022">
    <property type="entry name" value="DUF2264"/>
    <property type="match status" value="1"/>
</dbReference>
<gene>
    <name evidence="3" type="ORF">SEUCBS140593_010212</name>
</gene>
<feature type="domain" description="DUF2264" evidence="1">
    <location>
        <begin position="14"/>
        <end position="376"/>
    </location>
</feature>
<keyword evidence="4" id="KW-1185">Reference proteome</keyword>
<dbReference type="EMBL" id="CAWUHD010000198">
    <property type="protein sequence ID" value="CAK7237937.1"/>
    <property type="molecule type" value="Genomic_DNA"/>
</dbReference>
<dbReference type="PIRSF" id="PIRSF014753">
    <property type="entry name" value="UCP014753"/>
    <property type="match status" value="1"/>
</dbReference>
<sequence>MAGLPGFSDNLFQTRADFVRAAEALLKPVQKYTSLNGARIRFRPTNAATFDDVASQLEGFARPLWAIAGLMKAGAGGDLDFSCWIQGLESGTDPKNPEYWGDLTSFDQRMVEMESIAFLLLMAPDAVLPQLGAMARHNLTTWLRQINNREMPQNNWLWFRVFVNMALVRALGVPREEVQHVLDDTFEKLDSYKVAGPDAMGWSTDGAWIDFTKQADYYSGSFAIQFAQLLYISIIDESIDSDAKRAEHYREEAKAFSAQYWRYFDPDGAAIPFGRSLTYRFAMSAFWAAAAVAGVELAEPVGDLGTIKGILIRHLRWWAARPDIFSHNGILSIGFGYPNLYISEEYNSPQSVYWCLKSFVALCLAEDHPFWSAEELLHPLDPSRALSPFTNKPESIGVLWPPRHIINNTKAHHFLLSAGQMTLKPHKAREAKYGKFAYSSAFGFCVPTGPPLLQYIPPDNTLCVSTDEGNTWTQRQAPENVLLKAVSVQGAGGEADTTIVQSLVSTWKPYPKLDLEITTILIPLGDRFMGWHARVHDVKWSHAAVAHNPLIDSVLEIVDGGFALASLTEDGMPLPDITTLTPGLRNGMITTEKESLLFSASGAVGIVDIGSGADAVMIVVGGS</sequence>
<evidence type="ECO:0000313" key="4">
    <source>
        <dbReference type="Proteomes" id="UP001642482"/>
    </source>
</evidence>
<evidence type="ECO:0008006" key="5">
    <source>
        <dbReference type="Google" id="ProtNLM"/>
    </source>
</evidence>
<dbReference type="InterPro" id="IPR016624">
    <property type="entry name" value="UCP014753"/>
</dbReference>
<name>A0ABP0D0K0_9PEZI</name>
<evidence type="ECO:0000259" key="1">
    <source>
        <dbReference type="Pfam" id="PF10022"/>
    </source>
</evidence>
<comment type="caution">
    <text evidence="3">The sequence shown here is derived from an EMBL/GenBank/DDBJ whole genome shotgun (WGS) entry which is preliminary data.</text>
</comment>
<evidence type="ECO:0000313" key="3">
    <source>
        <dbReference type="EMBL" id="CAK7237937.1"/>
    </source>
</evidence>
<dbReference type="Pfam" id="PF20938">
    <property type="entry name" value="DUF2264_C"/>
    <property type="match status" value="1"/>
</dbReference>
<dbReference type="PANTHER" id="PTHR35339:SF2">
    <property type="entry name" value="DUF2264 DOMAIN-CONTAINING PROTEIN-RELATED"/>
    <property type="match status" value="1"/>
</dbReference>
<organism evidence="3 4">
    <name type="scientific">Sporothrix eucalyptigena</name>
    <dbReference type="NCBI Taxonomy" id="1812306"/>
    <lineage>
        <taxon>Eukaryota</taxon>
        <taxon>Fungi</taxon>
        <taxon>Dikarya</taxon>
        <taxon>Ascomycota</taxon>
        <taxon>Pezizomycotina</taxon>
        <taxon>Sordariomycetes</taxon>
        <taxon>Sordariomycetidae</taxon>
        <taxon>Ophiostomatales</taxon>
        <taxon>Ophiostomataceae</taxon>
        <taxon>Sporothrix</taxon>
    </lineage>
</organism>
<dbReference type="Proteomes" id="UP001642482">
    <property type="component" value="Unassembled WGS sequence"/>
</dbReference>
<dbReference type="InterPro" id="IPR049237">
    <property type="entry name" value="DUF2264_C"/>
</dbReference>
<reference evidence="3 4" key="1">
    <citation type="submission" date="2024-01" db="EMBL/GenBank/DDBJ databases">
        <authorList>
            <person name="Allen C."/>
            <person name="Tagirdzhanova G."/>
        </authorList>
    </citation>
    <scope>NUCLEOTIDE SEQUENCE [LARGE SCALE GENOMIC DNA]</scope>
</reference>
<protein>
    <recommendedName>
        <fullName evidence="5">DUF2264 domain-containing protein</fullName>
    </recommendedName>
</protein>
<proteinExistence type="predicted"/>
<feature type="domain" description="DUF2264" evidence="2">
    <location>
        <begin position="398"/>
        <end position="612"/>
    </location>
</feature>
<accession>A0ABP0D0K0</accession>
<dbReference type="InterPro" id="IPR049349">
    <property type="entry name" value="DUF2264_N"/>
</dbReference>
<dbReference type="PANTHER" id="PTHR35339">
    <property type="entry name" value="LINALOOL DEHYDRATASE_ISOMERASE DOMAIN-CONTAINING PROTEIN"/>
    <property type="match status" value="1"/>
</dbReference>